<reference evidence="9" key="1">
    <citation type="journal article" date="2022" name="IScience">
        <title>Evolution of zygomycete secretomes and the origins of terrestrial fungal ecologies.</title>
        <authorList>
            <person name="Chang Y."/>
            <person name="Wang Y."/>
            <person name="Mondo S."/>
            <person name="Ahrendt S."/>
            <person name="Andreopoulos W."/>
            <person name="Barry K."/>
            <person name="Beard J."/>
            <person name="Benny G.L."/>
            <person name="Blankenship S."/>
            <person name="Bonito G."/>
            <person name="Cuomo C."/>
            <person name="Desiro A."/>
            <person name="Gervers K.A."/>
            <person name="Hundley H."/>
            <person name="Kuo A."/>
            <person name="LaButti K."/>
            <person name="Lang B.F."/>
            <person name="Lipzen A."/>
            <person name="O'Donnell K."/>
            <person name="Pangilinan J."/>
            <person name="Reynolds N."/>
            <person name="Sandor L."/>
            <person name="Smith M.E."/>
            <person name="Tsang A."/>
            <person name="Grigoriev I.V."/>
            <person name="Stajich J.E."/>
            <person name="Spatafora J.W."/>
        </authorList>
    </citation>
    <scope>NUCLEOTIDE SEQUENCE</scope>
    <source>
        <strain evidence="9">RSA 2281</strain>
    </source>
</reference>
<feature type="domain" description="Endoplasmic reticulum vesicle transporter C-terminal" evidence="7">
    <location>
        <begin position="143"/>
        <end position="409"/>
    </location>
</feature>
<dbReference type="PANTHER" id="PTHR10984">
    <property type="entry name" value="ENDOPLASMIC RETICULUM-GOLGI INTERMEDIATE COMPARTMENT PROTEIN"/>
    <property type="match status" value="1"/>
</dbReference>
<keyword evidence="5 6" id="KW-0472">Membrane</keyword>
<dbReference type="Proteomes" id="UP001209540">
    <property type="component" value="Unassembled WGS sequence"/>
</dbReference>
<dbReference type="InterPro" id="IPR045888">
    <property type="entry name" value="Erv"/>
</dbReference>
<keyword evidence="10" id="KW-1185">Reference proteome</keyword>
<dbReference type="Pfam" id="PF13850">
    <property type="entry name" value="ERGIC_N"/>
    <property type="match status" value="1"/>
</dbReference>
<dbReference type="InterPro" id="IPR039542">
    <property type="entry name" value="Erv_N"/>
</dbReference>
<dbReference type="PANTHER" id="PTHR10984:SF25">
    <property type="entry name" value="ENDOPLASMIC RETICULUM-GOLGI INTERMEDIATE COMPARTMENT PROTEIN 3"/>
    <property type="match status" value="1"/>
</dbReference>
<evidence type="ECO:0000256" key="1">
    <source>
        <dbReference type="ARBA" id="ARBA00004141"/>
    </source>
</evidence>
<dbReference type="GO" id="GO:0006890">
    <property type="term" value="P:retrograde vesicle-mediated transport, Golgi to endoplasmic reticulum"/>
    <property type="evidence" value="ECO:0007669"/>
    <property type="project" value="TreeGrafter"/>
</dbReference>
<evidence type="ECO:0000313" key="10">
    <source>
        <dbReference type="Proteomes" id="UP001209540"/>
    </source>
</evidence>
<feature type="domain" description="Endoplasmic reticulum vesicle transporter N-terminal" evidence="8">
    <location>
        <begin position="5"/>
        <end position="94"/>
    </location>
</feature>
<dbReference type="Pfam" id="PF07970">
    <property type="entry name" value="COPIIcoated_ERV"/>
    <property type="match status" value="1"/>
</dbReference>
<dbReference type="GO" id="GO:0006888">
    <property type="term" value="P:endoplasmic reticulum to Golgi vesicle-mediated transport"/>
    <property type="evidence" value="ECO:0007669"/>
    <property type="project" value="TreeGrafter"/>
</dbReference>
<organism evidence="9 10">
    <name type="scientific">Phascolomyces articulosus</name>
    <dbReference type="NCBI Taxonomy" id="60185"/>
    <lineage>
        <taxon>Eukaryota</taxon>
        <taxon>Fungi</taxon>
        <taxon>Fungi incertae sedis</taxon>
        <taxon>Mucoromycota</taxon>
        <taxon>Mucoromycotina</taxon>
        <taxon>Mucoromycetes</taxon>
        <taxon>Mucorales</taxon>
        <taxon>Lichtheimiaceae</taxon>
        <taxon>Phascolomyces</taxon>
    </lineage>
</organism>
<feature type="transmembrane region" description="Helical" evidence="6">
    <location>
        <begin position="358"/>
        <end position="378"/>
    </location>
</feature>
<feature type="transmembrane region" description="Helical" evidence="6">
    <location>
        <begin position="390"/>
        <end position="413"/>
    </location>
</feature>
<reference evidence="9" key="2">
    <citation type="submission" date="2023-02" db="EMBL/GenBank/DDBJ databases">
        <authorList>
            <consortium name="DOE Joint Genome Institute"/>
            <person name="Mondo S.J."/>
            <person name="Chang Y."/>
            <person name="Wang Y."/>
            <person name="Ahrendt S."/>
            <person name="Andreopoulos W."/>
            <person name="Barry K."/>
            <person name="Beard J."/>
            <person name="Benny G.L."/>
            <person name="Blankenship S."/>
            <person name="Bonito G."/>
            <person name="Cuomo C."/>
            <person name="Desiro A."/>
            <person name="Gervers K.A."/>
            <person name="Hundley H."/>
            <person name="Kuo A."/>
            <person name="LaButti K."/>
            <person name="Lang B.F."/>
            <person name="Lipzen A."/>
            <person name="O'Donnell K."/>
            <person name="Pangilinan J."/>
            <person name="Reynolds N."/>
            <person name="Sandor L."/>
            <person name="Smith M.W."/>
            <person name="Tsang A."/>
            <person name="Grigoriev I.V."/>
            <person name="Stajich J.E."/>
            <person name="Spatafora J.W."/>
        </authorList>
    </citation>
    <scope>NUCLEOTIDE SEQUENCE</scope>
    <source>
        <strain evidence="9">RSA 2281</strain>
    </source>
</reference>
<comment type="caution">
    <text evidence="9">The sequence shown here is derived from an EMBL/GenBank/DDBJ whole genome shotgun (WGS) entry which is preliminary data.</text>
</comment>
<dbReference type="EMBL" id="JAIXMP010000024">
    <property type="protein sequence ID" value="KAI9254585.1"/>
    <property type="molecule type" value="Genomic_DNA"/>
</dbReference>
<evidence type="ECO:0000256" key="5">
    <source>
        <dbReference type="ARBA" id="ARBA00023136"/>
    </source>
</evidence>
<keyword evidence="3 6" id="KW-0812">Transmembrane</keyword>
<comment type="similarity">
    <text evidence="2">Belongs to the ERGIC family.</text>
</comment>
<dbReference type="GO" id="GO:0000139">
    <property type="term" value="C:Golgi membrane"/>
    <property type="evidence" value="ECO:0007669"/>
    <property type="project" value="TreeGrafter"/>
</dbReference>
<sequence length="429" mass="48623">MFLRFRQFDAYAKTLDDFRVKTTSGAFVTVISALIILYLVLSELIAYRTPLWQPELVVDKGRKEKMNIQFNVTFPKMPCHMLSIDIMDDSGEHTTGYTHDVYKVRLDPMGIKIESEKAKKLGDDTKGAELALKKQDENECGSCYGAKPITENKCCNTCDELRQAYAGMGWGMGDLDNFEQCVRENWREKIDTQSNEGCNVHGQLQVNKVRGNFHFAPGQSFQNANMHLHNLQSYLRGSDDGHRYDMSHEIHYLKFGPDPSTPGAKVTNPAATAAVTNALAGTRKMTDKSSTIYQYFLKIVSTELLPLSGNPIYTNQYSVTQNERTLVEHAGGLPGKLKHLGWHEREGRKRKGEEKMKINLFCLYIGVFFMMDISPMLIIYREERRSFTSFLTGVCAIVGGIFTVAGLFDRVVYRAERALKKKRDLGKTL</sequence>
<protein>
    <submittedName>
        <fullName evidence="9">Endoplasmic reticulum vesicle transporter-domain-containing protein</fullName>
    </submittedName>
</protein>
<evidence type="ECO:0000256" key="6">
    <source>
        <dbReference type="SAM" id="Phobius"/>
    </source>
</evidence>
<evidence type="ECO:0000259" key="7">
    <source>
        <dbReference type="Pfam" id="PF07970"/>
    </source>
</evidence>
<feature type="transmembrane region" description="Helical" evidence="6">
    <location>
        <begin position="20"/>
        <end position="41"/>
    </location>
</feature>
<dbReference type="GO" id="GO:0030134">
    <property type="term" value="C:COPII-coated ER to Golgi transport vesicle"/>
    <property type="evidence" value="ECO:0007669"/>
    <property type="project" value="TreeGrafter"/>
</dbReference>
<evidence type="ECO:0000313" key="9">
    <source>
        <dbReference type="EMBL" id="KAI9254585.1"/>
    </source>
</evidence>
<dbReference type="GO" id="GO:0005789">
    <property type="term" value="C:endoplasmic reticulum membrane"/>
    <property type="evidence" value="ECO:0007669"/>
    <property type="project" value="TreeGrafter"/>
</dbReference>
<dbReference type="InterPro" id="IPR012936">
    <property type="entry name" value="Erv_C"/>
</dbReference>
<evidence type="ECO:0000259" key="8">
    <source>
        <dbReference type="Pfam" id="PF13850"/>
    </source>
</evidence>
<accession>A0AAD5K4G9</accession>
<evidence type="ECO:0000256" key="3">
    <source>
        <dbReference type="ARBA" id="ARBA00022692"/>
    </source>
</evidence>
<comment type="subcellular location">
    <subcellularLocation>
        <location evidence="1">Membrane</location>
        <topology evidence="1">Multi-pass membrane protein</topology>
    </subcellularLocation>
</comment>
<proteinExistence type="inferred from homology"/>
<name>A0AAD5K4G9_9FUNG</name>
<gene>
    <name evidence="9" type="ORF">BDA99DRAFT_442730</name>
</gene>
<evidence type="ECO:0000256" key="4">
    <source>
        <dbReference type="ARBA" id="ARBA00022989"/>
    </source>
</evidence>
<keyword evidence="4 6" id="KW-1133">Transmembrane helix</keyword>
<evidence type="ECO:0000256" key="2">
    <source>
        <dbReference type="ARBA" id="ARBA00005648"/>
    </source>
</evidence>
<dbReference type="AlphaFoldDB" id="A0AAD5K4G9"/>